<dbReference type="GO" id="GO:0007165">
    <property type="term" value="P:signal transduction"/>
    <property type="evidence" value="ECO:0007669"/>
    <property type="project" value="TreeGrafter"/>
</dbReference>
<organism evidence="2 3">
    <name type="scientific">Dipteronia sinensis</name>
    <dbReference type="NCBI Taxonomy" id="43782"/>
    <lineage>
        <taxon>Eukaryota</taxon>
        <taxon>Viridiplantae</taxon>
        <taxon>Streptophyta</taxon>
        <taxon>Embryophyta</taxon>
        <taxon>Tracheophyta</taxon>
        <taxon>Spermatophyta</taxon>
        <taxon>Magnoliopsida</taxon>
        <taxon>eudicotyledons</taxon>
        <taxon>Gunneridae</taxon>
        <taxon>Pentapetalae</taxon>
        <taxon>rosids</taxon>
        <taxon>malvids</taxon>
        <taxon>Sapindales</taxon>
        <taxon>Sapindaceae</taxon>
        <taxon>Hippocastanoideae</taxon>
        <taxon>Acereae</taxon>
        <taxon>Dipteronia</taxon>
    </lineage>
</organism>
<name>A0AAE0AP97_9ROSI</name>
<proteinExistence type="predicted"/>
<dbReference type="PANTHER" id="PTHR48011:SF55">
    <property type="entry name" value="PROTEIN KINASE DOMAIN-CONTAINING PROTEIN"/>
    <property type="match status" value="1"/>
</dbReference>
<dbReference type="Gene3D" id="1.10.510.10">
    <property type="entry name" value="Transferase(Phosphotransferase) domain 1"/>
    <property type="match status" value="1"/>
</dbReference>
<dbReference type="PANTHER" id="PTHR48011">
    <property type="entry name" value="CCR4-NOT TRANSCRIPTIONAL COMPLEX SUBUNIT CAF120-RELATED"/>
    <property type="match status" value="1"/>
</dbReference>
<dbReference type="InterPro" id="IPR000719">
    <property type="entry name" value="Prot_kinase_dom"/>
</dbReference>
<reference evidence="2" key="1">
    <citation type="journal article" date="2023" name="Plant J.">
        <title>Genome sequences and population genomics provide insights into the demographic history, inbreeding, and mutation load of two 'living fossil' tree species of Dipteronia.</title>
        <authorList>
            <person name="Feng Y."/>
            <person name="Comes H.P."/>
            <person name="Chen J."/>
            <person name="Zhu S."/>
            <person name="Lu R."/>
            <person name="Zhang X."/>
            <person name="Li P."/>
            <person name="Qiu J."/>
            <person name="Olsen K.M."/>
            <person name="Qiu Y."/>
        </authorList>
    </citation>
    <scope>NUCLEOTIDE SEQUENCE</scope>
    <source>
        <strain evidence="2">NBL</strain>
    </source>
</reference>
<dbReference type="PROSITE" id="PS50011">
    <property type="entry name" value="PROTEIN_KINASE_DOM"/>
    <property type="match status" value="1"/>
</dbReference>
<evidence type="ECO:0000313" key="2">
    <source>
        <dbReference type="EMBL" id="KAK3221205.1"/>
    </source>
</evidence>
<dbReference type="EMBL" id="JANJYJ010000003">
    <property type="protein sequence ID" value="KAK3221205.1"/>
    <property type="molecule type" value="Genomic_DNA"/>
</dbReference>
<feature type="domain" description="Protein kinase" evidence="1">
    <location>
        <begin position="1"/>
        <end position="108"/>
    </location>
</feature>
<protein>
    <recommendedName>
        <fullName evidence="1">Protein kinase domain-containing protein</fullName>
    </recommendedName>
</protein>
<dbReference type="InterPro" id="IPR011009">
    <property type="entry name" value="Kinase-like_dom_sf"/>
</dbReference>
<dbReference type="Pfam" id="PF00069">
    <property type="entry name" value="Pkinase"/>
    <property type="match status" value="1"/>
</dbReference>
<dbReference type="SUPFAM" id="SSF56112">
    <property type="entry name" value="Protein kinase-like (PK-like)"/>
    <property type="match status" value="1"/>
</dbReference>
<keyword evidence="3" id="KW-1185">Reference proteome</keyword>
<evidence type="ECO:0000259" key="1">
    <source>
        <dbReference type="PROSITE" id="PS50011"/>
    </source>
</evidence>
<dbReference type="GO" id="GO:0005524">
    <property type="term" value="F:ATP binding"/>
    <property type="evidence" value="ECO:0007669"/>
    <property type="project" value="InterPro"/>
</dbReference>
<accession>A0AAE0AP97</accession>
<comment type="caution">
    <text evidence="2">The sequence shown here is derived from an EMBL/GenBank/DDBJ whole genome shotgun (WGS) entry which is preliminary data.</text>
</comment>
<dbReference type="InterPro" id="IPR052751">
    <property type="entry name" value="Plant_MAPKKK"/>
</dbReference>
<evidence type="ECO:0000313" key="3">
    <source>
        <dbReference type="Proteomes" id="UP001281410"/>
    </source>
</evidence>
<gene>
    <name evidence="2" type="ORF">Dsin_008230</name>
</gene>
<dbReference type="Proteomes" id="UP001281410">
    <property type="component" value="Unassembled WGS sequence"/>
</dbReference>
<sequence>MLLPCQVRYFTRDVVRGLGYFQIQGIVHYDIKPNKILLVPENDHGFVAKLADFGLEKNLFLENEESPYLIGSCRYMSPELVRDKLLTFTSDIWALRYVVVKMVSGKPA</sequence>
<dbReference type="GO" id="GO:0004672">
    <property type="term" value="F:protein kinase activity"/>
    <property type="evidence" value="ECO:0007669"/>
    <property type="project" value="InterPro"/>
</dbReference>
<dbReference type="AlphaFoldDB" id="A0AAE0AP97"/>